<organism evidence="4 5">
    <name type="scientific">Coemansia reversa (strain ATCC 12441 / NRRL 1564)</name>
    <dbReference type="NCBI Taxonomy" id="763665"/>
    <lineage>
        <taxon>Eukaryota</taxon>
        <taxon>Fungi</taxon>
        <taxon>Fungi incertae sedis</taxon>
        <taxon>Zoopagomycota</taxon>
        <taxon>Kickxellomycotina</taxon>
        <taxon>Kickxellomycetes</taxon>
        <taxon>Kickxellales</taxon>
        <taxon>Kickxellaceae</taxon>
        <taxon>Coemansia</taxon>
    </lineage>
</organism>
<feature type="coiled-coil region" evidence="3">
    <location>
        <begin position="8"/>
        <end position="59"/>
    </location>
</feature>
<keyword evidence="2" id="KW-0143">Chaperone</keyword>
<dbReference type="Pfam" id="PF01920">
    <property type="entry name" value="Prefoldin_2"/>
    <property type="match status" value="1"/>
</dbReference>
<dbReference type="InterPro" id="IPR002777">
    <property type="entry name" value="PFD_beta-like"/>
</dbReference>
<dbReference type="CDD" id="cd23161">
    <property type="entry name" value="Prefoldin_6"/>
    <property type="match status" value="1"/>
</dbReference>
<protein>
    <submittedName>
        <fullName evidence="4">Prefoldin</fullName>
    </submittedName>
</protein>
<dbReference type="PANTHER" id="PTHR21431:SF0">
    <property type="entry name" value="PREFOLDIN SUBUNIT 6"/>
    <property type="match status" value="1"/>
</dbReference>
<name>A0A2G5B897_COERN</name>
<dbReference type="PANTHER" id="PTHR21431">
    <property type="entry name" value="PREFOLDIN SUBUNIT 6"/>
    <property type="match status" value="1"/>
</dbReference>
<dbReference type="OrthoDB" id="248120at2759"/>
<dbReference type="Gene3D" id="1.10.287.370">
    <property type="match status" value="1"/>
</dbReference>
<dbReference type="STRING" id="763665.A0A2G5B897"/>
<accession>A0A2G5B897</accession>
<dbReference type="GO" id="GO:0006457">
    <property type="term" value="P:protein folding"/>
    <property type="evidence" value="ECO:0007669"/>
    <property type="project" value="InterPro"/>
</dbReference>
<dbReference type="GO" id="GO:0051082">
    <property type="term" value="F:unfolded protein binding"/>
    <property type="evidence" value="ECO:0007669"/>
    <property type="project" value="InterPro"/>
</dbReference>
<evidence type="ECO:0000256" key="2">
    <source>
        <dbReference type="ARBA" id="ARBA00023186"/>
    </source>
</evidence>
<dbReference type="GO" id="GO:0005737">
    <property type="term" value="C:cytoplasm"/>
    <property type="evidence" value="ECO:0007669"/>
    <property type="project" value="TreeGrafter"/>
</dbReference>
<keyword evidence="5" id="KW-1185">Reference proteome</keyword>
<keyword evidence="3" id="KW-0175">Coiled coil</keyword>
<reference evidence="4 5" key="1">
    <citation type="journal article" date="2015" name="Genome Biol. Evol.">
        <title>Phylogenomic analyses indicate that early fungi evolved digesting cell walls of algal ancestors of land plants.</title>
        <authorList>
            <person name="Chang Y."/>
            <person name="Wang S."/>
            <person name="Sekimoto S."/>
            <person name="Aerts A.L."/>
            <person name="Choi C."/>
            <person name="Clum A."/>
            <person name="LaButti K.M."/>
            <person name="Lindquist E.A."/>
            <person name="Yee Ngan C."/>
            <person name="Ohm R.A."/>
            <person name="Salamov A.A."/>
            <person name="Grigoriev I.V."/>
            <person name="Spatafora J.W."/>
            <person name="Berbee M.L."/>
        </authorList>
    </citation>
    <scope>NUCLEOTIDE SEQUENCE [LARGE SCALE GENOMIC DNA]</scope>
    <source>
        <strain evidence="4 5">NRRL 1564</strain>
    </source>
</reference>
<comment type="similarity">
    <text evidence="1">Belongs to the prefoldin subunit beta family.</text>
</comment>
<proteinExistence type="inferred from homology"/>
<evidence type="ECO:0000256" key="3">
    <source>
        <dbReference type="SAM" id="Coils"/>
    </source>
</evidence>
<dbReference type="SUPFAM" id="SSF46579">
    <property type="entry name" value="Prefoldin"/>
    <property type="match status" value="1"/>
</dbReference>
<dbReference type="GO" id="GO:0051131">
    <property type="term" value="P:chaperone-mediated protein complex assembly"/>
    <property type="evidence" value="ECO:0007669"/>
    <property type="project" value="TreeGrafter"/>
</dbReference>
<dbReference type="FunFam" id="1.10.287.370:FF:000003">
    <property type="entry name" value="Prefoldin subunit 6"/>
    <property type="match status" value="1"/>
</dbReference>
<evidence type="ECO:0000313" key="5">
    <source>
        <dbReference type="Proteomes" id="UP000242474"/>
    </source>
</evidence>
<sequence length="128" mass="14696">MADSSKAIAEKREALEKATMALQELRKEQATLVDNHQKLDSQLQENEIVEKEFKLLKDNARIYKLIGPVLVPQEKGEATTNVQKRLEYIREELKRVDTRLKKLAEDQEKTSMSAYKLQMEMQSASSSA</sequence>
<dbReference type="Proteomes" id="UP000242474">
    <property type="component" value="Unassembled WGS sequence"/>
</dbReference>
<dbReference type="EMBL" id="KZ303509">
    <property type="protein sequence ID" value="PIA15224.1"/>
    <property type="molecule type" value="Genomic_DNA"/>
</dbReference>
<dbReference type="AlphaFoldDB" id="A0A2G5B897"/>
<gene>
    <name evidence="4" type="ORF">COEREDRAFT_45307</name>
</gene>
<dbReference type="GO" id="GO:0016272">
    <property type="term" value="C:prefoldin complex"/>
    <property type="evidence" value="ECO:0007669"/>
    <property type="project" value="InterPro"/>
</dbReference>
<evidence type="ECO:0000313" key="4">
    <source>
        <dbReference type="EMBL" id="PIA15224.1"/>
    </source>
</evidence>
<evidence type="ECO:0000256" key="1">
    <source>
        <dbReference type="ARBA" id="ARBA00008045"/>
    </source>
</evidence>
<dbReference type="GO" id="GO:0051087">
    <property type="term" value="F:protein-folding chaperone binding"/>
    <property type="evidence" value="ECO:0007669"/>
    <property type="project" value="TreeGrafter"/>
</dbReference>
<dbReference type="InterPro" id="IPR009053">
    <property type="entry name" value="Prefoldin"/>
</dbReference>